<feature type="domain" description="HTH cro/C1-type" evidence="1">
    <location>
        <begin position="4"/>
        <end position="63"/>
    </location>
</feature>
<dbReference type="PROSITE" id="PS50943">
    <property type="entry name" value="HTH_CROC1"/>
    <property type="match status" value="1"/>
</dbReference>
<dbReference type="EMBL" id="JAEHSL010000007">
    <property type="protein sequence ID" value="MBI6181123.1"/>
    <property type="molecule type" value="Genomic_DNA"/>
</dbReference>
<dbReference type="Gene3D" id="1.10.260.40">
    <property type="entry name" value="lambda repressor-like DNA-binding domains"/>
    <property type="match status" value="1"/>
</dbReference>
<dbReference type="InterPro" id="IPR001387">
    <property type="entry name" value="Cro/C1-type_HTH"/>
</dbReference>
<evidence type="ECO:0000313" key="3">
    <source>
        <dbReference type="Proteomes" id="UP000639004"/>
    </source>
</evidence>
<gene>
    <name evidence="2" type="ORF">JEQ07_12035</name>
</gene>
<dbReference type="SUPFAM" id="SSF47413">
    <property type="entry name" value="lambda repressor-like DNA-binding domains"/>
    <property type="match status" value="1"/>
</dbReference>
<accession>A0ABS0TUJ1</accession>
<sequence length="69" mass="7616">MNKLKIIRKSLGVSQSALAEKMQCTSGTISHYETERRIPDVAVGRQLIAALNKLGANCTFDDVFPPRPE</sequence>
<dbReference type="SMART" id="SM00530">
    <property type="entry name" value="HTH_XRE"/>
    <property type="match status" value="1"/>
</dbReference>
<protein>
    <submittedName>
        <fullName evidence="2">Helix-turn-helix transcriptional regulator</fullName>
    </submittedName>
</protein>
<evidence type="ECO:0000313" key="2">
    <source>
        <dbReference type="EMBL" id="MBI6181123.1"/>
    </source>
</evidence>
<dbReference type="RefSeq" id="WP_198642320.1">
    <property type="nucleotide sequence ID" value="NZ_JAEHSL010000007.1"/>
</dbReference>
<reference evidence="2 3" key="1">
    <citation type="submission" date="2020-12" db="EMBL/GenBank/DDBJ databases">
        <title>Enhanced detection system for hospital associated transmission using whole genome sequencing surveillance.</title>
        <authorList>
            <person name="Harrison L.H."/>
            <person name="Van Tyne D."/>
            <person name="Marsh J.W."/>
            <person name="Griffith M.P."/>
            <person name="Snyder D.J."/>
            <person name="Cooper V.S."/>
            <person name="Mustapha M."/>
        </authorList>
    </citation>
    <scope>NUCLEOTIDE SEQUENCE [LARGE SCALE GENOMIC DNA]</scope>
    <source>
        <strain evidence="2 3">SER00238</strain>
    </source>
</reference>
<dbReference type="Proteomes" id="UP000639004">
    <property type="component" value="Unassembled WGS sequence"/>
</dbReference>
<name>A0ABS0TUJ1_SERPR</name>
<comment type="caution">
    <text evidence="2">The sequence shown here is derived from an EMBL/GenBank/DDBJ whole genome shotgun (WGS) entry which is preliminary data.</text>
</comment>
<proteinExistence type="predicted"/>
<organism evidence="2 3">
    <name type="scientific">Serratia proteamaculans</name>
    <dbReference type="NCBI Taxonomy" id="28151"/>
    <lineage>
        <taxon>Bacteria</taxon>
        <taxon>Pseudomonadati</taxon>
        <taxon>Pseudomonadota</taxon>
        <taxon>Gammaproteobacteria</taxon>
        <taxon>Enterobacterales</taxon>
        <taxon>Yersiniaceae</taxon>
        <taxon>Serratia</taxon>
    </lineage>
</organism>
<evidence type="ECO:0000259" key="1">
    <source>
        <dbReference type="PROSITE" id="PS50943"/>
    </source>
</evidence>
<dbReference type="CDD" id="cd00093">
    <property type="entry name" value="HTH_XRE"/>
    <property type="match status" value="1"/>
</dbReference>
<dbReference type="Pfam" id="PF01381">
    <property type="entry name" value="HTH_3"/>
    <property type="match status" value="1"/>
</dbReference>
<dbReference type="InterPro" id="IPR010982">
    <property type="entry name" value="Lambda_DNA-bd_dom_sf"/>
</dbReference>
<keyword evidence="3" id="KW-1185">Reference proteome</keyword>